<evidence type="ECO:0000313" key="2">
    <source>
        <dbReference type="EMBL" id="EPQ04337.1"/>
    </source>
</evidence>
<feature type="compositionally biased region" description="Basic and acidic residues" evidence="1">
    <location>
        <begin position="20"/>
        <end position="52"/>
    </location>
</feature>
<name>S7P9A5_MYOBR</name>
<keyword evidence="3" id="KW-1185">Reference proteome</keyword>
<dbReference type="AlphaFoldDB" id="S7P9A5"/>
<protein>
    <submittedName>
        <fullName evidence="2">Uncharacterized protein</fullName>
    </submittedName>
</protein>
<sequence length="302" mass="31461">MALWLCYSYHSFPPSPPPSPHEDRIGKGGQSKEKEEPAEESEVKSTGDQEAHRSESCSSLILSLASNSTYLAEELGSSAAGLLGSLQLAHPHTREEELFRSLPRPPGSAADSFALCRAVTALGSGTCGAGGGGPITKRLLPRELLRFPGALQSVGRSSPATAAAAAAAPGAGRLFIQEAQARHFLLPIRAALQLQVMVLTLSEPPPSCGATPSPAAGSARQDLPPVFWDGRRGDPEQGAPQQPLVSFILPGHATFGLQSLLLLCCIGSSAGTFVSLLPSSLNVFLLLPTAQNGLPTLPENCF</sequence>
<reference evidence="2 3" key="1">
    <citation type="journal article" date="2013" name="Nat. Commun.">
        <title>Genome analysis reveals insights into physiology and longevity of the Brandt's bat Myotis brandtii.</title>
        <authorList>
            <person name="Seim I."/>
            <person name="Fang X."/>
            <person name="Xiong Z."/>
            <person name="Lobanov A.V."/>
            <person name="Huang Z."/>
            <person name="Ma S."/>
            <person name="Feng Y."/>
            <person name="Turanov A.A."/>
            <person name="Zhu Y."/>
            <person name="Lenz T.L."/>
            <person name="Gerashchenko M.V."/>
            <person name="Fan D."/>
            <person name="Hee Yim S."/>
            <person name="Yao X."/>
            <person name="Jordan D."/>
            <person name="Xiong Y."/>
            <person name="Ma Y."/>
            <person name="Lyapunov A.N."/>
            <person name="Chen G."/>
            <person name="Kulakova O.I."/>
            <person name="Sun Y."/>
            <person name="Lee S.G."/>
            <person name="Bronson R.T."/>
            <person name="Moskalev A.A."/>
            <person name="Sunyaev S.R."/>
            <person name="Zhang G."/>
            <person name="Krogh A."/>
            <person name="Wang J."/>
            <person name="Gladyshev V.N."/>
        </authorList>
    </citation>
    <scope>NUCLEOTIDE SEQUENCE [LARGE SCALE GENOMIC DNA]</scope>
</reference>
<evidence type="ECO:0000256" key="1">
    <source>
        <dbReference type="SAM" id="MobiDB-lite"/>
    </source>
</evidence>
<accession>S7P9A5</accession>
<feature type="region of interest" description="Disordered" evidence="1">
    <location>
        <begin position="207"/>
        <end position="241"/>
    </location>
</feature>
<organism evidence="2 3">
    <name type="scientific">Myotis brandtii</name>
    <name type="common">Brandt's bat</name>
    <dbReference type="NCBI Taxonomy" id="109478"/>
    <lineage>
        <taxon>Eukaryota</taxon>
        <taxon>Metazoa</taxon>
        <taxon>Chordata</taxon>
        <taxon>Craniata</taxon>
        <taxon>Vertebrata</taxon>
        <taxon>Euteleostomi</taxon>
        <taxon>Mammalia</taxon>
        <taxon>Eutheria</taxon>
        <taxon>Laurasiatheria</taxon>
        <taxon>Chiroptera</taxon>
        <taxon>Yangochiroptera</taxon>
        <taxon>Vespertilionidae</taxon>
        <taxon>Myotis</taxon>
    </lineage>
</organism>
<evidence type="ECO:0000313" key="3">
    <source>
        <dbReference type="Proteomes" id="UP000052978"/>
    </source>
</evidence>
<gene>
    <name evidence="2" type="ORF">D623_10002669</name>
</gene>
<proteinExistence type="predicted"/>
<dbReference type="EMBL" id="KE161522">
    <property type="protein sequence ID" value="EPQ04337.1"/>
    <property type="molecule type" value="Genomic_DNA"/>
</dbReference>
<dbReference type="Proteomes" id="UP000052978">
    <property type="component" value="Unassembled WGS sequence"/>
</dbReference>
<feature type="region of interest" description="Disordered" evidence="1">
    <location>
        <begin position="11"/>
        <end position="52"/>
    </location>
</feature>